<keyword evidence="1" id="KW-0539">Nucleus</keyword>
<dbReference type="Pfam" id="PF01585">
    <property type="entry name" value="G-patch"/>
    <property type="match status" value="1"/>
</dbReference>
<dbReference type="Gene3D" id="3.40.50.12760">
    <property type="match status" value="1"/>
</dbReference>
<keyword evidence="1" id="KW-0808">Transferase</keyword>
<dbReference type="GO" id="GO:0005737">
    <property type="term" value="C:cytoplasm"/>
    <property type="evidence" value="ECO:0007669"/>
    <property type="project" value="TreeGrafter"/>
</dbReference>
<gene>
    <name evidence="3" type="ORF">DC041_0012281</name>
</gene>
<comment type="caution">
    <text evidence="3">The sequence shown here is derived from an EMBL/GenBank/DDBJ whole genome shotgun (WGS) entry which is preliminary data.</text>
</comment>
<dbReference type="EC" id="2.1.1.57" evidence="1"/>
<dbReference type="PANTHER" id="PTHR16121">
    <property type="entry name" value="CAP-SPECIFIC MRNA (NUCLEOSIDE-2'-O-)-METHYLTRANSFERASE 1-RELATED"/>
    <property type="match status" value="1"/>
</dbReference>
<dbReference type="Proteomes" id="UP000290809">
    <property type="component" value="Unassembled WGS sequence"/>
</dbReference>
<dbReference type="PROSITE" id="PS50174">
    <property type="entry name" value="G_PATCH"/>
    <property type="match status" value="1"/>
</dbReference>
<accession>A0A430QSV1</accession>
<dbReference type="GO" id="GO:0005634">
    <property type="term" value="C:nucleus"/>
    <property type="evidence" value="ECO:0007669"/>
    <property type="project" value="UniProtKB-SubCell"/>
</dbReference>
<dbReference type="InterPro" id="IPR000467">
    <property type="entry name" value="G_patch_dom"/>
</dbReference>
<dbReference type="GO" id="GO:0003676">
    <property type="term" value="F:nucleic acid binding"/>
    <property type="evidence" value="ECO:0007669"/>
    <property type="project" value="UniProtKB-UniRule"/>
</dbReference>
<dbReference type="GO" id="GO:0004483">
    <property type="term" value="F:methyltransferase cap1 activity"/>
    <property type="evidence" value="ECO:0007669"/>
    <property type="project" value="UniProtKB-UniRule"/>
</dbReference>
<feature type="non-terminal residue" evidence="3">
    <location>
        <position position="186"/>
    </location>
</feature>
<reference evidence="3 4" key="1">
    <citation type="journal article" date="2019" name="PLoS Pathog.">
        <title>Genome sequence of the bovine parasite Schistosoma bovis Tanzania.</title>
        <authorList>
            <person name="Oey H."/>
            <person name="Zakrzewski M."/>
            <person name="Gobert G."/>
            <person name="Gravermann K."/>
            <person name="Stoye J."/>
            <person name="Jones M."/>
            <person name="Mcmanus D."/>
            <person name="Krause L."/>
        </authorList>
    </citation>
    <scope>NUCLEOTIDE SEQUENCE [LARGE SCALE GENOMIC DNA]</scope>
    <source>
        <strain evidence="3 4">TAN1997</strain>
    </source>
</reference>
<organism evidence="3 4">
    <name type="scientific">Schistosoma bovis</name>
    <name type="common">Blood fluke</name>
    <dbReference type="NCBI Taxonomy" id="6184"/>
    <lineage>
        <taxon>Eukaryota</taxon>
        <taxon>Metazoa</taxon>
        <taxon>Spiralia</taxon>
        <taxon>Lophotrochozoa</taxon>
        <taxon>Platyhelminthes</taxon>
        <taxon>Trematoda</taxon>
        <taxon>Digenea</taxon>
        <taxon>Strigeidida</taxon>
        <taxon>Schistosomatoidea</taxon>
        <taxon>Schistosomatidae</taxon>
        <taxon>Schistosoma</taxon>
    </lineage>
</organism>
<sequence length="186" mass="20243">MGYEHGQGLGINAHGVVEPVAMSKQKGRSGLGSVRTTSSSDKKIESFSGELYQSSNPNLVWHEGCDDDYTTADGDHKKIESFSGELYQSSNPNLVWHEGCDDDYTTADGDQAFMAHYGPGRDGDVTKWSNLASFASFIGRSTNNAGVHILMADGGFDVSSQYNLQEVMSKQLYLCQCLCALINLRP</sequence>
<comment type="function">
    <text evidence="1">S-adenosyl-L-methionine-dependent methyltransferase that mediates RNA cap1 2'-O-ribose methylation to the 5'-cap structure of RNAs. Methylates the ribose of the first nucleotide of a m(7)GpppG-capped mRNA to produce m(7)GpppNmp (cap1).</text>
</comment>
<dbReference type="PANTHER" id="PTHR16121:SF0">
    <property type="entry name" value="CAP-SPECIFIC MRNA (NUCLEOSIDE-2'-O-)-METHYLTRANSFERASE 1"/>
    <property type="match status" value="1"/>
</dbReference>
<keyword evidence="1" id="KW-0949">S-adenosyl-L-methionine</keyword>
<protein>
    <recommendedName>
        <fullName evidence="1">Cap-specific mRNA (nucleoside-2'-O-)-methyltransferase 1</fullName>
        <ecNumber evidence="1">2.1.1.57</ecNumber>
    </recommendedName>
    <alternativeName>
        <fullName evidence="1">Cap1 2'O-ribose methyltransferase 1</fullName>
    </alternativeName>
</protein>
<evidence type="ECO:0000256" key="1">
    <source>
        <dbReference type="RuleBase" id="RU368012"/>
    </source>
</evidence>
<dbReference type="GO" id="GO:0016556">
    <property type="term" value="P:mRNA modification"/>
    <property type="evidence" value="ECO:0007669"/>
    <property type="project" value="UniProtKB-UniRule"/>
</dbReference>
<name>A0A430QSV1_SCHBO</name>
<proteinExistence type="predicted"/>
<keyword evidence="1" id="KW-0506">mRNA capping</keyword>
<dbReference type="EMBL" id="QMKO01001280">
    <property type="protein sequence ID" value="RTG90783.1"/>
    <property type="molecule type" value="Genomic_DNA"/>
</dbReference>
<feature type="domain" description="G-patch" evidence="2">
    <location>
        <begin position="1"/>
        <end position="36"/>
    </location>
</feature>
<evidence type="ECO:0000313" key="3">
    <source>
        <dbReference type="EMBL" id="RTG90783.1"/>
    </source>
</evidence>
<dbReference type="GO" id="GO:0032259">
    <property type="term" value="P:methylation"/>
    <property type="evidence" value="ECO:0007669"/>
    <property type="project" value="UniProtKB-KW"/>
</dbReference>
<comment type="catalytic activity">
    <reaction evidence="1">
        <text>a 5'-end (N(7)-methyl 5'-triphosphoguanosine)-ribonucleoside in mRNA + S-adenosyl-L-methionine = a 5'-end (N(7)-methyl 5'-triphosphoguanosine)-(2'-O-methyl-ribonucleoside) in mRNA + S-adenosyl-L-homocysteine + H(+)</text>
        <dbReference type="Rhea" id="RHEA:67020"/>
        <dbReference type="Rhea" id="RHEA-COMP:17167"/>
        <dbReference type="Rhea" id="RHEA-COMP:17168"/>
        <dbReference type="ChEBI" id="CHEBI:15378"/>
        <dbReference type="ChEBI" id="CHEBI:57856"/>
        <dbReference type="ChEBI" id="CHEBI:59789"/>
        <dbReference type="ChEBI" id="CHEBI:156461"/>
        <dbReference type="ChEBI" id="CHEBI:167609"/>
        <dbReference type="EC" id="2.1.1.57"/>
    </reaction>
</comment>
<keyword evidence="1" id="KW-0489">Methyltransferase</keyword>
<keyword evidence="1" id="KW-0507">mRNA processing</keyword>
<comment type="subcellular location">
    <subcellularLocation>
        <location evidence="1">Nucleus</location>
    </subcellularLocation>
</comment>
<evidence type="ECO:0000313" key="4">
    <source>
        <dbReference type="Proteomes" id="UP000290809"/>
    </source>
</evidence>
<dbReference type="InterPro" id="IPR050851">
    <property type="entry name" value="mRNA_Cap_2O-Ribose_MeTrfase"/>
</dbReference>
<evidence type="ECO:0000259" key="2">
    <source>
        <dbReference type="PROSITE" id="PS50174"/>
    </source>
</evidence>
<dbReference type="GO" id="GO:0006370">
    <property type="term" value="P:7-methylguanosine mRNA capping"/>
    <property type="evidence" value="ECO:0007669"/>
    <property type="project" value="UniProtKB-UniRule"/>
</dbReference>
<keyword evidence="4" id="KW-1185">Reference proteome</keyword>
<dbReference type="STRING" id="6184.A0A430QSV1"/>
<dbReference type="AlphaFoldDB" id="A0A430QSV1"/>